<keyword evidence="3 4" id="KW-0597">Phosphoprotein</keyword>
<dbReference type="RefSeq" id="WP_091726418.1">
    <property type="nucleotide sequence ID" value="NZ_FNQE01000002.1"/>
</dbReference>
<gene>
    <name evidence="5" type="ORF">SAMN05660462_00393</name>
</gene>
<dbReference type="STRING" id="415015.SAMN05660462_00393"/>
<dbReference type="InterPro" id="IPR006495">
    <property type="entry name" value="CitD"/>
</dbReference>
<dbReference type="OrthoDB" id="1120942at2"/>
<evidence type="ECO:0000313" key="5">
    <source>
        <dbReference type="EMBL" id="SDY57737.1"/>
    </source>
</evidence>
<evidence type="ECO:0000256" key="1">
    <source>
        <dbReference type="ARBA" id="ARBA00004496"/>
    </source>
</evidence>
<dbReference type="NCBIfam" id="NF009726">
    <property type="entry name" value="PRK13253.1"/>
    <property type="match status" value="1"/>
</dbReference>
<protein>
    <submittedName>
        <fullName evidence="5">Citrate lyase subunit gamma (Acyl carrier protein)</fullName>
    </submittedName>
</protein>
<dbReference type="GO" id="GO:0005737">
    <property type="term" value="C:cytoplasm"/>
    <property type="evidence" value="ECO:0007669"/>
    <property type="project" value="UniProtKB-SubCell"/>
</dbReference>
<comment type="subcellular location">
    <subcellularLocation>
        <location evidence="1">Cytoplasm</location>
    </subcellularLocation>
</comment>
<dbReference type="EMBL" id="FNQE01000002">
    <property type="protein sequence ID" value="SDY57737.1"/>
    <property type="molecule type" value="Genomic_DNA"/>
</dbReference>
<dbReference type="Proteomes" id="UP000198625">
    <property type="component" value="Unassembled WGS sequence"/>
</dbReference>
<evidence type="ECO:0000256" key="3">
    <source>
        <dbReference type="ARBA" id="ARBA00022553"/>
    </source>
</evidence>
<evidence type="ECO:0000256" key="2">
    <source>
        <dbReference type="ARBA" id="ARBA00022490"/>
    </source>
</evidence>
<dbReference type="GO" id="GO:0016829">
    <property type="term" value="F:lyase activity"/>
    <property type="evidence" value="ECO:0007669"/>
    <property type="project" value="UniProtKB-KW"/>
</dbReference>
<reference evidence="5 6" key="1">
    <citation type="submission" date="2016-10" db="EMBL/GenBank/DDBJ databases">
        <authorList>
            <person name="de Groot N.N."/>
        </authorList>
    </citation>
    <scope>NUCLEOTIDE SEQUENCE [LARGE SCALE GENOMIC DNA]</scope>
    <source>
        <strain evidence="5 6">DSM 21650</strain>
    </source>
</reference>
<feature type="modified residue" description="O-(phosphoribosyl dephospho-coenzyme A)serine" evidence="4">
    <location>
        <position position="14"/>
    </location>
</feature>
<sequence>MDEIKIGQAGSLESNDLIVTVDLNYEEGLHIEIDSVVKEKFGKKIEKVTRETLDELNINNGHIKLVDKGALDFTIRARLKTAIKRAEGR</sequence>
<organism evidence="5 6">
    <name type="scientific">Proteiniborus ethanoligenes</name>
    <dbReference type="NCBI Taxonomy" id="415015"/>
    <lineage>
        <taxon>Bacteria</taxon>
        <taxon>Bacillati</taxon>
        <taxon>Bacillota</taxon>
        <taxon>Clostridia</taxon>
        <taxon>Eubacteriales</taxon>
        <taxon>Proteiniborus</taxon>
    </lineage>
</organism>
<evidence type="ECO:0000313" key="6">
    <source>
        <dbReference type="Proteomes" id="UP000198625"/>
    </source>
</evidence>
<dbReference type="NCBIfam" id="TIGR01608">
    <property type="entry name" value="citD"/>
    <property type="match status" value="1"/>
</dbReference>
<evidence type="ECO:0000256" key="4">
    <source>
        <dbReference type="PIRSR" id="PIRSR002736-50"/>
    </source>
</evidence>
<keyword evidence="6" id="KW-1185">Reference proteome</keyword>
<dbReference type="AlphaFoldDB" id="A0A1H3KZR8"/>
<keyword evidence="5" id="KW-0456">Lyase</keyword>
<keyword evidence="2" id="KW-0963">Cytoplasm</keyword>
<dbReference type="InterPro" id="IPR023439">
    <property type="entry name" value="Mal_deCO2ase/Cit_lyase_ACP"/>
</dbReference>
<accession>A0A1H3KZR8</accession>
<dbReference type="PIRSF" id="PIRSF002736">
    <property type="entry name" value="Citrt_lyas_gamma"/>
    <property type="match status" value="1"/>
</dbReference>
<dbReference type="Pfam" id="PF06857">
    <property type="entry name" value="ACP"/>
    <property type="match status" value="1"/>
</dbReference>
<proteinExistence type="predicted"/>
<name>A0A1H3KZR8_9FIRM</name>